<evidence type="ECO:0000313" key="1">
    <source>
        <dbReference type="EMBL" id="CAG8771851.1"/>
    </source>
</evidence>
<dbReference type="Proteomes" id="UP000789920">
    <property type="component" value="Unassembled WGS sequence"/>
</dbReference>
<sequence>FTDDEVYNQNNEGFKIINNEADKVNENNETDKVNENNEADK</sequence>
<comment type="caution">
    <text evidence="1">The sequence shown here is derived from an EMBL/GenBank/DDBJ whole genome shotgun (WGS) entry which is preliminary data.</text>
</comment>
<reference evidence="1" key="1">
    <citation type="submission" date="2021-06" db="EMBL/GenBank/DDBJ databases">
        <authorList>
            <person name="Kallberg Y."/>
            <person name="Tangrot J."/>
            <person name="Rosling A."/>
        </authorList>
    </citation>
    <scope>NUCLEOTIDE SEQUENCE</scope>
    <source>
        <strain evidence="1">MA461A</strain>
    </source>
</reference>
<accession>A0ACA9R0C1</accession>
<dbReference type="EMBL" id="CAJVQC010040909">
    <property type="protein sequence ID" value="CAG8771851.1"/>
    <property type="molecule type" value="Genomic_DNA"/>
</dbReference>
<proteinExistence type="predicted"/>
<evidence type="ECO:0000313" key="2">
    <source>
        <dbReference type="Proteomes" id="UP000789920"/>
    </source>
</evidence>
<feature type="non-terminal residue" evidence="1">
    <location>
        <position position="1"/>
    </location>
</feature>
<organism evidence="1 2">
    <name type="scientific">Racocetra persica</name>
    <dbReference type="NCBI Taxonomy" id="160502"/>
    <lineage>
        <taxon>Eukaryota</taxon>
        <taxon>Fungi</taxon>
        <taxon>Fungi incertae sedis</taxon>
        <taxon>Mucoromycota</taxon>
        <taxon>Glomeromycotina</taxon>
        <taxon>Glomeromycetes</taxon>
        <taxon>Diversisporales</taxon>
        <taxon>Gigasporaceae</taxon>
        <taxon>Racocetra</taxon>
    </lineage>
</organism>
<keyword evidence="2" id="KW-1185">Reference proteome</keyword>
<feature type="non-terminal residue" evidence="1">
    <location>
        <position position="41"/>
    </location>
</feature>
<name>A0ACA9R0C1_9GLOM</name>
<gene>
    <name evidence="1" type="ORF">RPERSI_LOCUS16505</name>
</gene>
<protein>
    <submittedName>
        <fullName evidence="1">32886_t:CDS:1</fullName>
    </submittedName>
</protein>